<protein>
    <submittedName>
        <fullName evidence="1">Cytochrome P450</fullName>
    </submittedName>
</protein>
<name>A0A0N4WHW0_HAEPC</name>
<sequence length="58" mass="6383">LLAKLTAPRFFSTEYSTALEDDVAEHVFVAARIPSLATVIWASTSAKRLFSCPSKVLR</sequence>
<organism evidence="1">
    <name type="scientific">Haemonchus placei</name>
    <name type="common">Barber's pole worm</name>
    <dbReference type="NCBI Taxonomy" id="6290"/>
    <lineage>
        <taxon>Eukaryota</taxon>
        <taxon>Metazoa</taxon>
        <taxon>Ecdysozoa</taxon>
        <taxon>Nematoda</taxon>
        <taxon>Chromadorea</taxon>
        <taxon>Rhabditida</taxon>
        <taxon>Rhabditina</taxon>
        <taxon>Rhabditomorpha</taxon>
        <taxon>Strongyloidea</taxon>
        <taxon>Trichostrongylidae</taxon>
        <taxon>Haemonchus</taxon>
    </lineage>
</organism>
<dbReference type="AlphaFoldDB" id="A0A0N4WHW0"/>
<proteinExistence type="predicted"/>
<dbReference type="WBParaSite" id="HPLM_0001050101-mRNA-1">
    <property type="protein sequence ID" value="HPLM_0001050101-mRNA-1"/>
    <property type="gene ID" value="HPLM_0001050101"/>
</dbReference>
<evidence type="ECO:0000313" key="1">
    <source>
        <dbReference type="WBParaSite" id="HPLM_0001050101-mRNA-1"/>
    </source>
</evidence>
<accession>A0A0N4WHW0</accession>
<reference evidence="1" key="1">
    <citation type="submission" date="2017-02" db="UniProtKB">
        <authorList>
            <consortium name="WormBaseParasite"/>
        </authorList>
    </citation>
    <scope>IDENTIFICATION</scope>
</reference>